<evidence type="ECO:0000256" key="3">
    <source>
        <dbReference type="ARBA" id="ARBA00038502"/>
    </source>
</evidence>
<dbReference type="RefSeq" id="WP_265686615.1">
    <property type="nucleotide sequence ID" value="NZ_JAKRRX010000012.1"/>
</dbReference>
<dbReference type="SUPFAM" id="SSF55729">
    <property type="entry name" value="Acyl-CoA N-acyltransferases (Nat)"/>
    <property type="match status" value="1"/>
</dbReference>
<dbReference type="Pfam" id="PF13302">
    <property type="entry name" value="Acetyltransf_3"/>
    <property type="match status" value="1"/>
</dbReference>
<evidence type="ECO:0000259" key="4">
    <source>
        <dbReference type="PROSITE" id="PS51186"/>
    </source>
</evidence>
<evidence type="ECO:0000313" key="5">
    <source>
        <dbReference type="EMBL" id="MCW8332920.1"/>
    </source>
</evidence>
<dbReference type="AlphaFoldDB" id="A0A9X3HPM0"/>
<dbReference type="GO" id="GO:0008999">
    <property type="term" value="F:protein-N-terminal-alanine acetyltransferase activity"/>
    <property type="evidence" value="ECO:0007669"/>
    <property type="project" value="TreeGrafter"/>
</dbReference>
<dbReference type="EMBL" id="JAKRRX010000012">
    <property type="protein sequence ID" value="MCW8332920.1"/>
    <property type="molecule type" value="Genomic_DNA"/>
</dbReference>
<evidence type="ECO:0000256" key="2">
    <source>
        <dbReference type="ARBA" id="ARBA00023315"/>
    </source>
</evidence>
<accession>A0A9X3HPM0</accession>
<dbReference type="EC" id="2.3.1.-" evidence="5"/>
<proteinExistence type="inferred from homology"/>
<feature type="domain" description="N-acetyltransferase" evidence="4">
    <location>
        <begin position="17"/>
        <end position="187"/>
    </location>
</feature>
<protein>
    <submittedName>
        <fullName evidence="5">GNAT family N-acetyltransferase</fullName>
        <ecNumber evidence="5">2.3.1.-</ecNumber>
    </submittedName>
</protein>
<keyword evidence="1 5" id="KW-0808">Transferase</keyword>
<dbReference type="GO" id="GO:0005737">
    <property type="term" value="C:cytoplasm"/>
    <property type="evidence" value="ECO:0007669"/>
    <property type="project" value="TreeGrafter"/>
</dbReference>
<name>A0A9X3HPM0_9VIBR</name>
<dbReference type="PANTHER" id="PTHR43792:SF8">
    <property type="entry name" value="[RIBOSOMAL PROTEIN US5]-ALANINE N-ACETYLTRANSFERASE"/>
    <property type="match status" value="1"/>
</dbReference>
<dbReference type="Proteomes" id="UP001155586">
    <property type="component" value="Unassembled WGS sequence"/>
</dbReference>
<reference evidence="5" key="1">
    <citation type="submission" date="2022-02" db="EMBL/GenBank/DDBJ databases">
        <title>Vibrio sp. nov., a new bacterium isolated from Bohai sea, China.</title>
        <authorList>
            <person name="Yuan Y."/>
        </authorList>
    </citation>
    <scope>NUCLEOTIDE SEQUENCE</scope>
    <source>
        <strain evidence="5">DBSS07</strain>
    </source>
</reference>
<keyword evidence="6" id="KW-1185">Reference proteome</keyword>
<dbReference type="PROSITE" id="PS51186">
    <property type="entry name" value="GNAT"/>
    <property type="match status" value="1"/>
</dbReference>
<evidence type="ECO:0000256" key="1">
    <source>
        <dbReference type="ARBA" id="ARBA00022679"/>
    </source>
</evidence>
<dbReference type="PANTHER" id="PTHR43792">
    <property type="entry name" value="GNAT FAMILY, PUTATIVE (AFU_ORTHOLOGUE AFUA_3G00765)-RELATED-RELATED"/>
    <property type="match status" value="1"/>
</dbReference>
<keyword evidence="2 5" id="KW-0012">Acyltransferase</keyword>
<comment type="caution">
    <text evidence="5">The sequence shown here is derived from an EMBL/GenBank/DDBJ whole genome shotgun (WGS) entry which is preliminary data.</text>
</comment>
<dbReference type="InterPro" id="IPR016181">
    <property type="entry name" value="Acyl_CoA_acyltransferase"/>
</dbReference>
<organism evidence="5 6">
    <name type="scientific">Vibrio paucivorans</name>
    <dbReference type="NCBI Taxonomy" id="2829489"/>
    <lineage>
        <taxon>Bacteria</taxon>
        <taxon>Pseudomonadati</taxon>
        <taxon>Pseudomonadota</taxon>
        <taxon>Gammaproteobacteria</taxon>
        <taxon>Vibrionales</taxon>
        <taxon>Vibrionaceae</taxon>
        <taxon>Vibrio</taxon>
    </lineage>
</organism>
<sequence length="194" mass="21933">MEKVSTPRQVYEVDGDVLLRTAEVTDADLIAGYFNRNKEHLKVWEPRREAAFYSVSGWAQKLIKLHELHGLGLGYYLLIIDSSSKQMLGTISFSNLTRFPLHSCNVGYSLDAEAQGRGVMTKALKLAVNYMFSIQNMHRISAGYMPNNERSASVLKKVGFSKEGFAKDYLLINGAWQDHVLTSMINPNWKEAVR</sequence>
<dbReference type="Gene3D" id="3.40.630.30">
    <property type="match status" value="1"/>
</dbReference>
<dbReference type="InterPro" id="IPR051531">
    <property type="entry name" value="N-acetyltransferase"/>
</dbReference>
<comment type="similarity">
    <text evidence="3">Belongs to the acetyltransferase family. RimJ subfamily.</text>
</comment>
<evidence type="ECO:0000313" key="6">
    <source>
        <dbReference type="Proteomes" id="UP001155586"/>
    </source>
</evidence>
<gene>
    <name evidence="5" type="ORF">MD483_03615</name>
</gene>
<dbReference type="InterPro" id="IPR000182">
    <property type="entry name" value="GNAT_dom"/>
</dbReference>